<evidence type="ECO:0000313" key="3">
    <source>
        <dbReference type="Proteomes" id="UP000271098"/>
    </source>
</evidence>
<evidence type="ECO:0000313" key="4">
    <source>
        <dbReference type="WBParaSite" id="GPUH_0000009701-mRNA-1"/>
    </source>
</evidence>
<protein>
    <submittedName>
        <fullName evidence="4">BRCT domain-containing protein</fullName>
    </submittedName>
</protein>
<dbReference type="AlphaFoldDB" id="A0A183CUF7"/>
<name>A0A183CUF7_9BILA</name>
<organism evidence="4">
    <name type="scientific">Gongylonema pulchrum</name>
    <dbReference type="NCBI Taxonomy" id="637853"/>
    <lineage>
        <taxon>Eukaryota</taxon>
        <taxon>Metazoa</taxon>
        <taxon>Ecdysozoa</taxon>
        <taxon>Nematoda</taxon>
        <taxon>Chromadorea</taxon>
        <taxon>Rhabditida</taxon>
        <taxon>Spirurina</taxon>
        <taxon>Spiruromorpha</taxon>
        <taxon>Spiruroidea</taxon>
        <taxon>Gongylonematidae</taxon>
        <taxon>Gongylonema</taxon>
    </lineage>
</organism>
<keyword evidence="3" id="KW-1185">Reference proteome</keyword>
<dbReference type="Proteomes" id="UP000271098">
    <property type="component" value="Unassembled WGS sequence"/>
</dbReference>
<feature type="region of interest" description="Disordered" evidence="1">
    <location>
        <begin position="227"/>
        <end position="258"/>
    </location>
</feature>
<reference evidence="4" key="1">
    <citation type="submission" date="2016-06" db="UniProtKB">
        <authorList>
            <consortium name="WormBaseParasite"/>
        </authorList>
    </citation>
    <scope>IDENTIFICATION</scope>
</reference>
<accession>A0A183CUF7</accession>
<feature type="compositionally biased region" description="Polar residues" evidence="1">
    <location>
        <begin position="238"/>
        <end position="249"/>
    </location>
</feature>
<sequence>MQLGEGIIGFEGHRNGQWCTASRKRQLPNQLWCGHTDWKMDMEESDDSNCLEIGSSTTNGKLPGSGNGALDEDKLETAGGVSKANCENSVDTRRNKKQREARRVRFRSDPSVCEITPRPEKIPGVVRMPDDYGLSSDETTELSGSFTMDSDCAEEELATVKENRENGPGYAAVQINNEKNKSLMTSDSYSSYIVGQDINSGTTSIIGDSLSAGDSVKLAHSLINENPSDEKADVHTPAISSPSQTSPKIKNSRQKKKRRISTIWVRGDRLRQISPKSYNQGKCGMSDDDSFQAVISFPEEGEECIEGASAIEKNGVCGLETTAAEENRARSGQTPVVEGSEARDAEMLVVEESRENSGQTLVVGKSEARGAEMPFFEDNGACSEQMLVDEERRLTLISEQEETRSMETPITDLCGTGTKISRSKIIARIKKWLESMPEMMDDVDTLDETLETELEQQQQQQAPVQEQTSVAEEIKKAKIVRRRTMTPLEIKENIANRRRTTTSWDIGESMADRRCRMSSVEITKTRKNRRRTMAAVEIKKMTQTSVILLECELAVSAFRQFLLSAAAYFRYFSNSLLRWSIRSFISLVQVTGSALISFRMGNIRILLSRIVHESCNSLCKLLHYNKIRMYYAHC</sequence>
<reference evidence="2 3" key="2">
    <citation type="submission" date="2018-11" db="EMBL/GenBank/DDBJ databases">
        <authorList>
            <consortium name="Pathogen Informatics"/>
        </authorList>
    </citation>
    <scope>NUCLEOTIDE SEQUENCE [LARGE SCALE GENOMIC DNA]</scope>
</reference>
<evidence type="ECO:0000256" key="1">
    <source>
        <dbReference type="SAM" id="MobiDB-lite"/>
    </source>
</evidence>
<evidence type="ECO:0000313" key="2">
    <source>
        <dbReference type="EMBL" id="VDK27307.1"/>
    </source>
</evidence>
<feature type="region of interest" description="Disordered" evidence="1">
    <location>
        <begin position="50"/>
        <end position="105"/>
    </location>
</feature>
<dbReference type="WBParaSite" id="GPUH_0000009701-mRNA-1">
    <property type="protein sequence ID" value="GPUH_0000009701-mRNA-1"/>
    <property type="gene ID" value="GPUH_0000009701"/>
</dbReference>
<gene>
    <name evidence="2" type="ORF">GPUH_LOCUS98</name>
</gene>
<dbReference type="EMBL" id="UYRT01000063">
    <property type="protein sequence ID" value="VDK27307.1"/>
    <property type="molecule type" value="Genomic_DNA"/>
</dbReference>
<proteinExistence type="predicted"/>